<gene>
    <name evidence="1" type="ORF">RhiirA4_428365</name>
</gene>
<sequence>MCTYSLDIKRCTNASCCGPLRAKEAMDFLHLYNGFLPPVTKAKDGRFTNPIHLFSMEIFLKIPGYDAHCESIEKKYIFPTLLSRLSKVFSHSYILIYVSPTRSALTMRIPEDKNYIIKD</sequence>
<proteinExistence type="predicted"/>
<keyword evidence="2" id="KW-1185">Reference proteome</keyword>
<dbReference type="Proteomes" id="UP000234323">
    <property type="component" value="Unassembled WGS sequence"/>
</dbReference>
<dbReference type="EMBL" id="LLXI01002242">
    <property type="protein sequence ID" value="PKY56602.1"/>
    <property type="molecule type" value="Genomic_DNA"/>
</dbReference>
<organism evidence="1 2">
    <name type="scientific">Rhizophagus irregularis</name>
    <dbReference type="NCBI Taxonomy" id="588596"/>
    <lineage>
        <taxon>Eukaryota</taxon>
        <taxon>Fungi</taxon>
        <taxon>Fungi incertae sedis</taxon>
        <taxon>Mucoromycota</taxon>
        <taxon>Glomeromycotina</taxon>
        <taxon>Glomeromycetes</taxon>
        <taxon>Glomerales</taxon>
        <taxon>Glomeraceae</taxon>
        <taxon>Rhizophagus</taxon>
    </lineage>
</organism>
<reference evidence="1 2" key="1">
    <citation type="submission" date="2015-10" db="EMBL/GenBank/DDBJ databases">
        <title>Genome analyses suggest a sexual origin of heterokaryosis in a supposedly ancient asexual fungus.</title>
        <authorList>
            <person name="Ropars J."/>
            <person name="Sedzielewska K."/>
            <person name="Noel J."/>
            <person name="Charron P."/>
            <person name="Farinelli L."/>
            <person name="Marton T."/>
            <person name="Kruger M."/>
            <person name="Pelin A."/>
            <person name="Brachmann A."/>
            <person name="Corradi N."/>
        </authorList>
    </citation>
    <scope>NUCLEOTIDE SEQUENCE [LARGE SCALE GENOMIC DNA]</scope>
    <source>
        <strain evidence="1 2">A4</strain>
    </source>
</reference>
<dbReference type="VEuPathDB" id="FungiDB:RhiirA1_455143"/>
<accession>A0A2I1HCJ5</accession>
<evidence type="ECO:0000313" key="2">
    <source>
        <dbReference type="Proteomes" id="UP000234323"/>
    </source>
</evidence>
<comment type="caution">
    <text evidence="1">The sequence shown here is derived from an EMBL/GenBank/DDBJ whole genome shotgun (WGS) entry which is preliminary data.</text>
</comment>
<evidence type="ECO:0000313" key="1">
    <source>
        <dbReference type="EMBL" id="PKY56602.1"/>
    </source>
</evidence>
<dbReference type="AlphaFoldDB" id="A0A2I1HCJ5"/>
<name>A0A2I1HCJ5_9GLOM</name>
<protein>
    <submittedName>
        <fullName evidence="1">Uncharacterized protein</fullName>
    </submittedName>
</protein>